<evidence type="ECO:0000313" key="3">
    <source>
        <dbReference type="Proteomes" id="UP000677812"/>
    </source>
</evidence>
<dbReference type="PANTHER" id="PTHR44757:SF2">
    <property type="entry name" value="BIOFILM ARCHITECTURE MAINTENANCE PROTEIN MBAA"/>
    <property type="match status" value="1"/>
</dbReference>
<reference evidence="2 3" key="1">
    <citation type="submission" date="2021-04" db="EMBL/GenBank/DDBJ databases">
        <title>The complete genome sequence of Neokomagataea sp. TBRC 2177.</title>
        <authorList>
            <person name="Charoenyingcharoen P."/>
            <person name="Yukphan P."/>
        </authorList>
    </citation>
    <scope>NUCLEOTIDE SEQUENCE [LARGE SCALE GENOMIC DNA]</scope>
    <source>
        <strain evidence="2 3">TBRC 2177</strain>
    </source>
</reference>
<dbReference type="SUPFAM" id="SSF141868">
    <property type="entry name" value="EAL domain-like"/>
    <property type="match status" value="1"/>
</dbReference>
<name>A0ABS5E649_9PROT</name>
<feature type="domain" description="EAL" evidence="1">
    <location>
        <begin position="54"/>
        <end position="324"/>
    </location>
</feature>
<organism evidence="2 3">
    <name type="scientific">Neokomagataea anthophila</name>
    <dbReference type="NCBI Taxonomy" id="2826925"/>
    <lineage>
        <taxon>Bacteria</taxon>
        <taxon>Pseudomonadati</taxon>
        <taxon>Pseudomonadota</taxon>
        <taxon>Alphaproteobacteria</taxon>
        <taxon>Acetobacterales</taxon>
        <taxon>Acetobacteraceae</taxon>
        <taxon>Neokomagataea</taxon>
    </lineage>
</organism>
<dbReference type="Pfam" id="PF00563">
    <property type="entry name" value="EAL"/>
    <property type="match status" value="1"/>
</dbReference>
<dbReference type="EMBL" id="JAGRQH010000002">
    <property type="protein sequence ID" value="MBR0559382.1"/>
    <property type="molecule type" value="Genomic_DNA"/>
</dbReference>
<evidence type="ECO:0000313" key="2">
    <source>
        <dbReference type="EMBL" id="MBR0559382.1"/>
    </source>
</evidence>
<dbReference type="Proteomes" id="UP000677812">
    <property type="component" value="Unassembled WGS sequence"/>
</dbReference>
<dbReference type="InterPro" id="IPR035919">
    <property type="entry name" value="EAL_sf"/>
</dbReference>
<dbReference type="Gene3D" id="3.20.20.450">
    <property type="entry name" value="EAL domain"/>
    <property type="match status" value="1"/>
</dbReference>
<dbReference type="InterPro" id="IPR052155">
    <property type="entry name" value="Biofilm_reg_signaling"/>
</dbReference>
<sequence>MPALNTFEDGVAMMALERAEASKSRVEVSESASRLSVSRDDKRAFCGEDAQFNTATFASTLRSRRARQKGAAPALRWQSRFTSDHAHNLRLLGASVDMNALGLSVPRHVARKVRGKRAESTAQKIDRDLLSLACLQAVQWGEERRLLVSMTDVEAPDAAFNARLGEVLEETGFDAALLDLIFSEAGLQHYDAEVCFTLAALRDRGVGVYVSGFGEGPSSLTLLKERASGGLLDGVQFDCSVLLSAGNVCKKLDETSVLDPVSVAFYRASLLAVRSLGLRIRVCGVELQEQLSFARDVGADEISGGLLAAPETMMQSLMPRSRKGRYRVKRSVEPV</sequence>
<evidence type="ECO:0000259" key="1">
    <source>
        <dbReference type="PROSITE" id="PS50883"/>
    </source>
</evidence>
<gene>
    <name evidence="2" type="ORF">KB213_04840</name>
</gene>
<dbReference type="InterPro" id="IPR001633">
    <property type="entry name" value="EAL_dom"/>
</dbReference>
<comment type="caution">
    <text evidence="2">The sequence shown here is derived from an EMBL/GenBank/DDBJ whole genome shotgun (WGS) entry which is preliminary data.</text>
</comment>
<protein>
    <submittedName>
        <fullName evidence="2">EAL domain-containing protein</fullName>
    </submittedName>
</protein>
<dbReference type="PROSITE" id="PS50883">
    <property type="entry name" value="EAL"/>
    <property type="match status" value="1"/>
</dbReference>
<proteinExistence type="predicted"/>
<dbReference type="PANTHER" id="PTHR44757">
    <property type="entry name" value="DIGUANYLATE CYCLASE DGCP"/>
    <property type="match status" value="1"/>
</dbReference>
<dbReference type="RefSeq" id="WP_211680860.1">
    <property type="nucleotide sequence ID" value="NZ_JAGRQH010000002.1"/>
</dbReference>
<keyword evidence="3" id="KW-1185">Reference proteome</keyword>
<accession>A0ABS5E649</accession>